<evidence type="ECO:0008006" key="3">
    <source>
        <dbReference type="Google" id="ProtNLM"/>
    </source>
</evidence>
<comment type="caution">
    <text evidence="1">The sequence shown here is derived from an EMBL/GenBank/DDBJ whole genome shotgun (WGS) entry which is preliminary data.</text>
</comment>
<name>A0A397HZK6_9GLOM</name>
<reference evidence="1 2" key="1">
    <citation type="submission" date="2018-08" db="EMBL/GenBank/DDBJ databases">
        <title>Genome and evolution of the arbuscular mycorrhizal fungus Diversispora epigaea (formerly Glomus versiforme) and its bacterial endosymbionts.</title>
        <authorList>
            <person name="Sun X."/>
            <person name="Fei Z."/>
            <person name="Harrison M."/>
        </authorList>
    </citation>
    <scope>NUCLEOTIDE SEQUENCE [LARGE SCALE GENOMIC DNA]</scope>
    <source>
        <strain evidence="1 2">IT104</strain>
    </source>
</reference>
<sequence>MVNGPYYADNRLTLEEIAYNKEGKCLSNQYINNITPLLWQCNKSHIWYASLGSIKNRNTWCSQCAKCGLTRNILGMYPLMISEIAILGLQLDIYYPEYGFVIEVQGVQYEKYIKFFYRGDPNNFIKQRARDQLKKELYE</sequence>
<gene>
    <name evidence="1" type="ORF">Glove_296g72</name>
</gene>
<keyword evidence="2" id="KW-1185">Reference proteome</keyword>
<dbReference type="Proteomes" id="UP000266861">
    <property type="component" value="Unassembled WGS sequence"/>
</dbReference>
<dbReference type="EMBL" id="PQFF01000270">
    <property type="protein sequence ID" value="RHZ68207.1"/>
    <property type="molecule type" value="Genomic_DNA"/>
</dbReference>
<dbReference type="AlphaFoldDB" id="A0A397HZK6"/>
<dbReference type="OrthoDB" id="2310771at2759"/>
<proteinExistence type="predicted"/>
<evidence type="ECO:0000313" key="2">
    <source>
        <dbReference type="Proteomes" id="UP000266861"/>
    </source>
</evidence>
<organism evidence="1 2">
    <name type="scientific">Diversispora epigaea</name>
    <dbReference type="NCBI Taxonomy" id="1348612"/>
    <lineage>
        <taxon>Eukaryota</taxon>
        <taxon>Fungi</taxon>
        <taxon>Fungi incertae sedis</taxon>
        <taxon>Mucoromycota</taxon>
        <taxon>Glomeromycotina</taxon>
        <taxon>Glomeromycetes</taxon>
        <taxon>Diversisporales</taxon>
        <taxon>Diversisporaceae</taxon>
        <taxon>Diversispora</taxon>
    </lineage>
</organism>
<evidence type="ECO:0000313" key="1">
    <source>
        <dbReference type="EMBL" id="RHZ68207.1"/>
    </source>
</evidence>
<accession>A0A397HZK6</accession>
<protein>
    <recommendedName>
        <fullName evidence="3">Zinc-ribbon domain-containing protein</fullName>
    </recommendedName>
</protein>